<evidence type="ECO:0000313" key="7">
    <source>
        <dbReference type="EMBL" id="KAG5187312.1"/>
    </source>
</evidence>
<name>A0A835Z7X9_9STRA</name>
<evidence type="ECO:0000256" key="1">
    <source>
        <dbReference type="ARBA" id="ARBA00005234"/>
    </source>
</evidence>
<comment type="caution">
    <text evidence="7">The sequence shown here is derived from an EMBL/GenBank/DDBJ whole genome shotgun (WGS) entry which is preliminary data.</text>
</comment>
<evidence type="ECO:0000313" key="8">
    <source>
        <dbReference type="Proteomes" id="UP000664859"/>
    </source>
</evidence>
<sequence length="365" mass="39549">MSAVNDDGAHAPPGNLQRVESGTATDPFTLSDDEDCDGGAAASGKRKYMAKQTDAAAVVVQETGAATGSSRSSGSSGERVMAAPAGAVLDIDSDDSSGGAGGSACDEGKRMQRRKKCRNRLAVLSFKKLPQQLADLQFSQDQASALRQLWLWSEHRLLDGDVSTAIFEGGGHSITCREIHRFAGTEWLNNFAIDAFIDVFIATPSSGKVVLIPTVRRGNMVAGWVRKQTAALEGADLLVIPICHESHWVVYIVDRKQQELVVYDSLCSASTPPGAQRQAQMEDMHELLLMLYPTTPSGGTIMATREPFLANAKCQQTNNKDCGVFACANAWCHVYQKQFCDIGYFRQYMLHILSTRLARCIGPEP</sequence>
<feature type="region of interest" description="Disordered" evidence="5">
    <location>
        <begin position="1"/>
        <end position="52"/>
    </location>
</feature>
<feature type="region of interest" description="Disordered" evidence="5">
    <location>
        <begin position="89"/>
        <end position="111"/>
    </location>
</feature>
<dbReference type="PROSITE" id="PS50600">
    <property type="entry name" value="ULP_PROTEASE"/>
    <property type="match status" value="1"/>
</dbReference>
<dbReference type="PANTHER" id="PTHR12606:SF141">
    <property type="entry name" value="GH15225P-RELATED"/>
    <property type="match status" value="1"/>
</dbReference>
<reference evidence="7" key="1">
    <citation type="submission" date="2021-02" db="EMBL/GenBank/DDBJ databases">
        <title>First Annotated Genome of the Yellow-green Alga Tribonema minus.</title>
        <authorList>
            <person name="Mahan K.M."/>
        </authorList>
    </citation>
    <scope>NUCLEOTIDE SEQUENCE</scope>
    <source>
        <strain evidence="7">UTEX B ZZ1240</strain>
    </source>
</reference>
<proteinExistence type="inferred from homology"/>
<protein>
    <recommendedName>
        <fullName evidence="6">Ubiquitin-like protease family profile domain-containing protein</fullName>
    </recommendedName>
</protein>
<accession>A0A835Z7X9</accession>
<evidence type="ECO:0000256" key="4">
    <source>
        <dbReference type="ARBA" id="ARBA00022807"/>
    </source>
</evidence>
<dbReference type="GO" id="GO:0016926">
    <property type="term" value="P:protein desumoylation"/>
    <property type="evidence" value="ECO:0007669"/>
    <property type="project" value="TreeGrafter"/>
</dbReference>
<dbReference type="Proteomes" id="UP000664859">
    <property type="component" value="Unassembled WGS sequence"/>
</dbReference>
<dbReference type="GO" id="GO:0005634">
    <property type="term" value="C:nucleus"/>
    <property type="evidence" value="ECO:0007669"/>
    <property type="project" value="TreeGrafter"/>
</dbReference>
<feature type="compositionally biased region" description="Polar residues" evidence="5">
    <location>
        <begin position="18"/>
        <end position="28"/>
    </location>
</feature>
<organism evidence="7 8">
    <name type="scientific">Tribonema minus</name>
    <dbReference type="NCBI Taxonomy" id="303371"/>
    <lineage>
        <taxon>Eukaryota</taxon>
        <taxon>Sar</taxon>
        <taxon>Stramenopiles</taxon>
        <taxon>Ochrophyta</taxon>
        <taxon>PX clade</taxon>
        <taxon>Xanthophyceae</taxon>
        <taxon>Tribonematales</taxon>
        <taxon>Tribonemataceae</taxon>
        <taxon>Tribonema</taxon>
    </lineage>
</organism>
<keyword evidence="8" id="KW-1185">Reference proteome</keyword>
<evidence type="ECO:0000256" key="5">
    <source>
        <dbReference type="SAM" id="MobiDB-lite"/>
    </source>
</evidence>
<dbReference type="EMBL" id="JAFCMP010000090">
    <property type="protein sequence ID" value="KAG5187312.1"/>
    <property type="molecule type" value="Genomic_DNA"/>
</dbReference>
<evidence type="ECO:0000259" key="6">
    <source>
        <dbReference type="PROSITE" id="PS50600"/>
    </source>
</evidence>
<dbReference type="InterPro" id="IPR038765">
    <property type="entry name" value="Papain-like_cys_pep_sf"/>
</dbReference>
<dbReference type="Gene3D" id="3.40.395.10">
    <property type="entry name" value="Adenoviral Proteinase, Chain A"/>
    <property type="match status" value="1"/>
</dbReference>
<evidence type="ECO:0000256" key="3">
    <source>
        <dbReference type="ARBA" id="ARBA00022801"/>
    </source>
</evidence>
<dbReference type="GO" id="GO:0006508">
    <property type="term" value="P:proteolysis"/>
    <property type="evidence" value="ECO:0007669"/>
    <property type="project" value="UniProtKB-KW"/>
</dbReference>
<dbReference type="SUPFAM" id="SSF54001">
    <property type="entry name" value="Cysteine proteinases"/>
    <property type="match status" value="1"/>
</dbReference>
<dbReference type="InterPro" id="IPR003653">
    <property type="entry name" value="Peptidase_C48_C"/>
</dbReference>
<gene>
    <name evidence="7" type="ORF">JKP88DRAFT_307566</name>
</gene>
<dbReference type="Pfam" id="PF02902">
    <property type="entry name" value="Peptidase_C48"/>
    <property type="match status" value="1"/>
</dbReference>
<comment type="similarity">
    <text evidence="1">Belongs to the peptidase C48 family.</text>
</comment>
<dbReference type="GO" id="GO:0016929">
    <property type="term" value="F:deSUMOylase activity"/>
    <property type="evidence" value="ECO:0007669"/>
    <property type="project" value="TreeGrafter"/>
</dbReference>
<keyword evidence="4" id="KW-0788">Thiol protease</keyword>
<keyword evidence="3" id="KW-0378">Hydrolase</keyword>
<dbReference type="PANTHER" id="PTHR12606">
    <property type="entry name" value="SENTRIN/SUMO-SPECIFIC PROTEASE"/>
    <property type="match status" value="1"/>
</dbReference>
<dbReference type="AlphaFoldDB" id="A0A835Z7X9"/>
<feature type="domain" description="Ubiquitin-like protease family profile" evidence="6">
    <location>
        <begin position="172"/>
        <end position="333"/>
    </location>
</feature>
<dbReference type="OrthoDB" id="1939479at2759"/>
<evidence type="ECO:0000256" key="2">
    <source>
        <dbReference type="ARBA" id="ARBA00022670"/>
    </source>
</evidence>
<keyword evidence="2" id="KW-0645">Protease</keyword>